<comment type="caution">
    <text evidence="1">The sequence shown here is derived from an EMBL/GenBank/DDBJ whole genome shotgun (WGS) entry which is preliminary data.</text>
</comment>
<name>A0A813KYS7_POLGL</name>
<evidence type="ECO:0000313" key="2">
    <source>
        <dbReference type="Proteomes" id="UP000626109"/>
    </source>
</evidence>
<dbReference type="EMBL" id="CAJNNW010032803">
    <property type="protein sequence ID" value="CAE8715521.1"/>
    <property type="molecule type" value="Genomic_DNA"/>
</dbReference>
<gene>
    <name evidence="1" type="ORF">PGLA2088_LOCUS38593</name>
</gene>
<organism evidence="1 2">
    <name type="scientific">Polarella glacialis</name>
    <name type="common">Dinoflagellate</name>
    <dbReference type="NCBI Taxonomy" id="89957"/>
    <lineage>
        <taxon>Eukaryota</taxon>
        <taxon>Sar</taxon>
        <taxon>Alveolata</taxon>
        <taxon>Dinophyceae</taxon>
        <taxon>Suessiales</taxon>
        <taxon>Suessiaceae</taxon>
        <taxon>Polarella</taxon>
    </lineage>
</organism>
<reference evidence="1" key="1">
    <citation type="submission" date="2021-02" db="EMBL/GenBank/DDBJ databases">
        <authorList>
            <person name="Dougan E. K."/>
            <person name="Rhodes N."/>
            <person name="Thang M."/>
            <person name="Chan C."/>
        </authorList>
    </citation>
    <scope>NUCLEOTIDE SEQUENCE</scope>
</reference>
<dbReference type="InterPro" id="IPR027417">
    <property type="entry name" value="P-loop_NTPase"/>
</dbReference>
<protein>
    <recommendedName>
        <fullName evidence="3">Sulfotransferase domain-containing protein</fullName>
    </recommendedName>
</protein>
<dbReference type="AlphaFoldDB" id="A0A813KYS7"/>
<proteinExistence type="predicted"/>
<evidence type="ECO:0008006" key="3">
    <source>
        <dbReference type="Google" id="ProtNLM"/>
    </source>
</evidence>
<dbReference type="Gene3D" id="3.40.50.300">
    <property type="entry name" value="P-loop containing nucleotide triphosphate hydrolases"/>
    <property type="match status" value="1"/>
</dbReference>
<evidence type="ECO:0000313" key="1">
    <source>
        <dbReference type="EMBL" id="CAE8715521.1"/>
    </source>
</evidence>
<dbReference type="SUPFAM" id="SSF52540">
    <property type="entry name" value="P-loop containing nucleoside triphosphate hydrolases"/>
    <property type="match status" value="1"/>
</dbReference>
<sequence>MMTSLPSRIMPFAATVSGLCSLTELMASVSGFPSYAWPGIDQTQAWDTVRSITDACIGEGGVLWRVTVLHTATTSVPFTICTPSGCDPKPHAVQVALRDPSVSQPPELVLQELSDWRELVLDFVIPGMAKAGTTWLARQLSRHQDIHIHGFAVHEHGEEFPFDAEEMAYWPAKQHVSRWNRLHYSNRTLVGVKHPGYLQKPWVMQVLSYMGTKIIALLRNPVDLCYSLYLDAFRSSDTLGPRPSVSECMLGAECRSLLRAKGRSQHGKELTKAQTFSTRACSESFSVSNSSSVEVSLRRAKLQGRDAYIVHTSQLQAALTNITRWLGLRSARSFLAPQPENTARQNHAGDPDFLLNNDLCASAAGEALTWLREVFAADEEVIGQLLTRPLDAEQRGDRCQFAACTVKAHIVRISEALAKFLDQDFDCNCSPDVRDEDGMPDTPKMVQEMARHKAAVLLLRNKTEYELGPGQVTGSLAHGVIKNDLPAWNCSVTDVWVIVELFQDELVPEAAQGFREQRLQAATDGREDATWEELIHLITHTGLGCAFPDRWGFRADAEHPNLYPPSAGATPASELSAALDAAIGSCGVAYSNSQEPKAEGCSYYYEDQTCFYPCLVNEYLYQVWRTRIGGRDSACAGVLKAEYSFCTQALLEAKDPAGFKLAGDPMLPKQLPSGSYRPERSFVAGLSAVRCWGSLGGGST</sequence>
<accession>A0A813KYS7</accession>
<dbReference type="Proteomes" id="UP000626109">
    <property type="component" value="Unassembled WGS sequence"/>
</dbReference>